<dbReference type="InterPro" id="IPR047272">
    <property type="entry name" value="S49_SppA_C"/>
</dbReference>
<keyword evidence="4" id="KW-0378">Hydrolase</keyword>
<keyword evidence="6 8" id="KW-0472">Membrane</keyword>
<dbReference type="CDD" id="cd07023">
    <property type="entry name" value="S49_Sppa_N_C"/>
    <property type="match status" value="1"/>
</dbReference>
<dbReference type="PIRSF" id="PIRSF001217">
    <property type="entry name" value="Protease_4_SppA"/>
    <property type="match status" value="1"/>
</dbReference>
<evidence type="ECO:0000256" key="4">
    <source>
        <dbReference type="ARBA" id="ARBA00022801"/>
    </source>
</evidence>
<dbReference type="GO" id="GO:0016020">
    <property type="term" value="C:membrane"/>
    <property type="evidence" value="ECO:0007669"/>
    <property type="project" value="UniProtKB-SubCell"/>
</dbReference>
<keyword evidence="8" id="KW-1133">Transmembrane helix</keyword>
<dbReference type="GO" id="GO:0008236">
    <property type="term" value="F:serine-type peptidase activity"/>
    <property type="evidence" value="ECO:0007669"/>
    <property type="project" value="UniProtKB-KW"/>
</dbReference>
<organism evidence="10 11">
    <name type="scientific">Pseudoalteromonas tunicata D2</name>
    <dbReference type="NCBI Taxonomy" id="87626"/>
    <lineage>
        <taxon>Bacteria</taxon>
        <taxon>Pseudomonadati</taxon>
        <taxon>Pseudomonadota</taxon>
        <taxon>Gammaproteobacteria</taxon>
        <taxon>Alteromonadales</taxon>
        <taxon>Pseudoalteromonadaceae</taxon>
        <taxon>Pseudoalteromonas</taxon>
    </lineage>
</organism>
<dbReference type="NCBIfam" id="TIGR00705">
    <property type="entry name" value="SppA_67K"/>
    <property type="match status" value="1"/>
</dbReference>
<dbReference type="eggNOG" id="COG0616">
    <property type="taxonomic scope" value="Bacteria"/>
</dbReference>
<comment type="similarity">
    <text evidence="2">Belongs to the peptidase S49 family.</text>
</comment>
<accession>A4C9R7</accession>
<evidence type="ECO:0000256" key="8">
    <source>
        <dbReference type="SAM" id="Phobius"/>
    </source>
</evidence>
<name>A4C9R7_9GAMM</name>
<dbReference type="InterPro" id="IPR004634">
    <property type="entry name" value="Pept_S49_pIV"/>
</dbReference>
<evidence type="ECO:0000256" key="5">
    <source>
        <dbReference type="ARBA" id="ARBA00022825"/>
    </source>
</evidence>
<dbReference type="AlphaFoldDB" id="A4C9R7"/>
<comment type="subcellular location">
    <subcellularLocation>
        <location evidence="1">Membrane</location>
    </subcellularLocation>
</comment>
<feature type="active site" description="Proton donor/acceptor" evidence="7">
    <location>
        <position position="202"/>
    </location>
</feature>
<dbReference type="InterPro" id="IPR004635">
    <property type="entry name" value="Pept_S49_SppA"/>
</dbReference>
<evidence type="ECO:0000256" key="7">
    <source>
        <dbReference type="PIRSR" id="PIRSR001217-1"/>
    </source>
</evidence>
<evidence type="ECO:0000256" key="1">
    <source>
        <dbReference type="ARBA" id="ARBA00004370"/>
    </source>
</evidence>
<keyword evidence="8" id="KW-0812">Transmembrane</keyword>
<dbReference type="InterPro" id="IPR047217">
    <property type="entry name" value="S49_SppA_67K_type_N"/>
</dbReference>
<dbReference type="PANTHER" id="PTHR33209:SF1">
    <property type="entry name" value="PEPTIDASE S49 DOMAIN-CONTAINING PROTEIN"/>
    <property type="match status" value="1"/>
</dbReference>
<dbReference type="NCBIfam" id="TIGR00706">
    <property type="entry name" value="SppA_dom"/>
    <property type="match status" value="1"/>
</dbReference>
<dbReference type="GO" id="GO:0006465">
    <property type="term" value="P:signal peptide processing"/>
    <property type="evidence" value="ECO:0007669"/>
    <property type="project" value="InterPro"/>
</dbReference>
<gene>
    <name evidence="10" type="ORF">PTD2_19957</name>
</gene>
<feature type="transmembrane region" description="Helical" evidence="8">
    <location>
        <begin position="21"/>
        <end position="39"/>
    </location>
</feature>
<feature type="domain" description="Peptidase S49" evidence="9">
    <location>
        <begin position="391"/>
        <end position="541"/>
    </location>
</feature>
<dbReference type="Pfam" id="PF01343">
    <property type="entry name" value="Peptidase_S49"/>
    <property type="match status" value="2"/>
</dbReference>
<dbReference type="InterPro" id="IPR029045">
    <property type="entry name" value="ClpP/crotonase-like_dom_sf"/>
</dbReference>
<dbReference type="InterPro" id="IPR002142">
    <property type="entry name" value="Peptidase_S49"/>
</dbReference>
<dbReference type="Proteomes" id="UP000006201">
    <property type="component" value="Unassembled WGS sequence"/>
</dbReference>
<evidence type="ECO:0000256" key="6">
    <source>
        <dbReference type="ARBA" id="ARBA00023136"/>
    </source>
</evidence>
<feature type="domain" description="Peptidase S49" evidence="9">
    <location>
        <begin position="134"/>
        <end position="294"/>
    </location>
</feature>
<dbReference type="CDD" id="cd07018">
    <property type="entry name" value="S49_SppA_67K_type"/>
    <property type="match status" value="1"/>
</dbReference>
<dbReference type="SUPFAM" id="SSF52096">
    <property type="entry name" value="ClpP/crotonase"/>
    <property type="match status" value="2"/>
</dbReference>
<dbReference type="STRING" id="87626.PTD2_19957"/>
<evidence type="ECO:0000256" key="2">
    <source>
        <dbReference type="ARBA" id="ARBA00008683"/>
    </source>
</evidence>
<proteinExistence type="inferred from homology"/>
<feature type="active site" description="Nucleophile" evidence="7">
    <location>
        <position position="408"/>
    </location>
</feature>
<dbReference type="Gene3D" id="6.20.330.10">
    <property type="match status" value="1"/>
</dbReference>
<sequence>MILIKKFFQMLWNGLNFSRRLIFNILFVVIIISVIVGFSSDDGKVIITPGSALVLNLSGQIVEQEKYVDPLEAAIGDSMGQNDEPPEVLLDDVINVINDAAHNPKISVMVLALQQMQNAHLNKLQEIGAALTEFKAQGKKIIATGDSYTQAQYYLAAYADEISMHPYGWVGVEGYAMYPVYFKDALEKLSISQHIFRVGTFKSAVEPFIRNDMSDAAKLANKEWLGALWLQYKTDVAAQRNFDISNFDESMTTFLEKFAAQSGDSGEYALKNGWVDNLKTKEEVRQDLIKLVGLNAEGKSFNQVSFSDYLSTIKMPFPYDNPLTEKVAVVVAKGNIVDGKRKAGEIGGDSTSALLRKARLDDKVKAVVLRIDSGGGSMFASELIRAEVLALKAAGKPVIASMSSVAASGGYWIASAANEIWAAPSTITGSIGIFGTVMTFENSLARLGVYSDGVSTTEMAGFSPMRELNPQLGNMIQMSIERGYNRFLTIVAEARGMSIEEVDHIAQGRVWIATQAKELGLVDHLGNKQDAIEAAAKLASLDHYDVITVEQTLSPRELFMKEFLSNAHVQSLIAIEPAQATIKTSLQTNIKSVVHQLQQEVTSLEDYNDPNGVYARCLVCNLAQ</sequence>
<dbReference type="PANTHER" id="PTHR33209">
    <property type="entry name" value="PROTEASE 4"/>
    <property type="match status" value="1"/>
</dbReference>
<protein>
    <submittedName>
        <fullName evidence="10">Protease IV, a signal peptide peptidase</fullName>
    </submittedName>
</protein>
<keyword evidence="11" id="KW-1185">Reference proteome</keyword>
<keyword evidence="3 10" id="KW-0645">Protease</keyword>
<evidence type="ECO:0000313" key="11">
    <source>
        <dbReference type="Proteomes" id="UP000006201"/>
    </source>
</evidence>
<comment type="caution">
    <text evidence="10">The sequence shown here is derived from an EMBL/GenBank/DDBJ whole genome shotgun (WGS) entry which is preliminary data.</text>
</comment>
<evidence type="ECO:0000256" key="3">
    <source>
        <dbReference type="ARBA" id="ARBA00022670"/>
    </source>
</evidence>
<evidence type="ECO:0000313" key="10">
    <source>
        <dbReference type="EMBL" id="EAR28125.1"/>
    </source>
</evidence>
<keyword evidence="5" id="KW-0720">Serine protease</keyword>
<reference evidence="10 11" key="1">
    <citation type="submission" date="2006-02" db="EMBL/GenBank/DDBJ databases">
        <authorList>
            <person name="Moran M.A."/>
            <person name="Kjelleberg S."/>
            <person name="Egan S."/>
            <person name="Saunders N."/>
            <person name="Thomas T."/>
            <person name="Ferriera S."/>
            <person name="Johnson J."/>
            <person name="Kravitz S."/>
            <person name="Halpern A."/>
            <person name="Remington K."/>
            <person name="Beeson K."/>
            <person name="Tran B."/>
            <person name="Rogers Y.-H."/>
            <person name="Friedman R."/>
            <person name="Venter J.C."/>
        </authorList>
    </citation>
    <scope>NUCLEOTIDE SEQUENCE [LARGE SCALE GENOMIC DNA]</scope>
    <source>
        <strain evidence="10 11">D2</strain>
    </source>
</reference>
<dbReference type="EMBL" id="AAOH01000004">
    <property type="protein sequence ID" value="EAR28125.1"/>
    <property type="molecule type" value="Genomic_DNA"/>
</dbReference>
<evidence type="ECO:0000259" key="9">
    <source>
        <dbReference type="Pfam" id="PF01343"/>
    </source>
</evidence>
<dbReference type="Gene3D" id="3.90.226.10">
    <property type="entry name" value="2-enoyl-CoA Hydratase, Chain A, domain 1"/>
    <property type="match status" value="3"/>
</dbReference>
<dbReference type="HOGENOM" id="CLU_008856_1_1_6"/>